<keyword evidence="1" id="KW-0472">Membrane</keyword>
<feature type="transmembrane region" description="Helical" evidence="1">
    <location>
        <begin position="83"/>
        <end position="102"/>
    </location>
</feature>
<feature type="transmembrane region" description="Helical" evidence="1">
    <location>
        <begin position="148"/>
        <end position="166"/>
    </location>
</feature>
<feature type="transmembrane region" description="Helical" evidence="1">
    <location>
        <begin position="310"/>
        <end position="329"/>
    </location>
</feature>
<keyword evidence="4" id="KW-1185">Reference proteome</keyword>
<evidence type="ECO:0000256" key="1">
    <source>
        <dbReference type="SAM" id="Phobius"/>
    </source>
</evidence>
<keyword evidence="3" id="KW-0808">Transferase</keyword>
<dbReference type="Pfam" id="PF01757">
    <property type="entry name" value="Acyl_transf_3"/>
    <property type="match status" value="1"/>
</dbReference>
<name>A0ABT0TNM1_9FLAO</name>
<evidence type="ECO:0000313" key="3">
    <source>
        <dbReference type="EMBL" id="MCL9809089.1"/>
    </source>
</evidence>
<dbReference type="PANTHER" id="PTHR23028">
    <property type="entry name" value="ACETYLTRANSFERASE"/>
    <property type="match status" value="1"/>
</dbReference>
<accession>A0ABT0TNM1</accession>
<protein>
    <submittedName>
        <fullName evidence="3">Acyltransferase</fullName>
    </submittedName>
</protein>
<dbReference type="Proteomes" id="UP001317191">
    <property type="component" value="Unassembled WGS sequence"/>
</dbReference>
<sequence length="350" mass="41421">MKHHNNFDFFRFLFALLVVISHSFPLSGIYEKEQWIYQFTNGQMVYSSIGLNGFFVISGFFIFQSMQRSQNLVQYFTKRLWRILPGLFVVLFLTLLLSPFVYEGKVPFLYNKEVWTYLPNNLSLYGFQATIDGVFDSNHYHAINGSLWTIRYEFSLYIAVACLFFLKGRKVITLLLLLLAFFSFYILYQFYLERFASAEIFGMLGYEILNLGTFFIAGSILACVKFEKYKYNFVFFGMAVLLFVGSIYYNYYSMVKHIVFPIIIIFSGYYTLPFLSTFGKYGDASYGIYIYSFPIQQALVYYFQLDTYSLIVYSCLLSVIFGYLSWHWVEKKCMSLSYTRTQYFFEKYKL</sequence>
<gene>
    <name evidence="3" type="ORF">NAT50_06930</name>
</gene>
<reference evidence="3 4" key="1">
    <citation type="submission" date="2022-05" db="EMBL/GenBank/DDBJ databases">
        <title>Flavobacterium sp., isolated from activated sludge.</title>
        <authorList>
            <person name="Ran Q."/>
        </authorList>
    </citation>
    <scope>NUCLEOTIDE SEQUENCE [LARGE SCALE GENOMIC DNA]</scope>
    <source>
        <strain evidence="3 4">HXWNR70</strain>
    </source>
</reference>
<dbReference type="EMBL" id="JAMLJM010000004">
    <property type="protein sequence ID" value="MCL9809089.1"/>
    <property type="molecule type" value="Genomic_DNA"/>
</dbReference>
<dbReference type="InterPro" id="IPR050879">
    <property type="entry name" value="Acyltransferase_3"/>
</dbReference>
<feature type="transmembrane region" description="Helical" evidence="1">
    <location>
        <begin position="258"/>
        <end position="279"/>
    </location>
</feature>
<feature type="transmembrane region" description="Helical" evidence="1">
    <location>
        <begin position="286"/>
        <end position="304"/>
    </location>
</feature>
<feature type="transmembrane region" description="Helical" evidence="1">
    <location>
        <begin position="231"/>
        <end position="252"/>
    </location>
</feature>
<organism evidence="3 4">
    <name type="scientific">Flavobacterium luminosum</name>
    <dbReference type="NCBI Taxonomy" id="2949086"/>
    <lineage>
        <taxon>Bacteria</taxon>
        <taxon>Pseudomonadati</taxon>
        <taxon>Bacteroidota</taxon>
        <taxon>Flavobacteriia</taxon>
        <taxon>Flavobacteriales</taxon>
        <taxon>Flavobacteriaceae</taxon>
        <taxon>Flavobacterium</taxon>
    </lineage>
</organism>
<evidence type="ECO:0000259" key="2">
    <source>
        <dbReference type="Pfam" id="PF01757"/>
    </source>
</evidence>
<feature type="transmembrane region" description="Helical" evidence="1">
    <location>
        <begin position="203"/>
        <end position="224"/>
    </location>
</feature>
<evidence type="ECO:0000313" key="4">
    <source>
        <dbReference type="Proteomes" id="UP001317191"/>
    </source>
</evidence>
<comment type="caution">
    <text evidence="3">The sequence shown here is derived from an EMBL/GenBank/DDBJ whole genome shotgun (WGS) entry which is preliminary data.</text>
</comment>
<feature type="transmembrane region" description="Helical" evidence="1">
    <location>
        <begin position="171"/>
        <end position="191"/>
    </location>
</feature>
<keyword evidence="1" id="KW-0812">Transmembrane</keyword>
<keyword evidence="1" id="KW-1133">Transmembrane helix</keyword>
<dbReference type="PANTHER" id="PTHR23028:SF53">
    <property type="entry name" value="ACYL_TRANSF_3 DOMAIN-CONTAINING PROTEIN"/>
    <property type="match status" value="1"/>
</dbReference>
<dbReference type="InterPro" id="IPR002656">
    <property type="entry name" value="Acyl_transf_3_dom"/>
</dbReference>
<proteinExistence type="predicted"/>
<dbReference type="RefSeq" id="WP_250592497.1">
    <property type="nucleotide sequence ID" value="NZ_JAMLJM010000004.1"/>
</dbReference>
<feature type="transmembrane region" description="Helical" evidence="1">
    <location>
        <begin position="44"/>
        <end position="63"/>
    </location>
</feature>
<dbReference type="GO" id="GO:0016746">
    <property type="term" value="F:acyltransferase activity"/>
    <property type="evidence" value="ECO:0007669"/>
    <property type="project" value="UniProtKB-KW"/>
</dbReference>
<keyword evidence="3" id="KW-0012">Acyltransferase</keyword>
<feature type="domain" description="Acyltransferase 3" evidence="2">
    <location>
        <begin position="6"/>
        <end position="324"/>
    </location>
</feature>